<feature type="coiled-coil region" evidence="1">
    <location>
        <begin position="67"/>
        <end position="94"/>
    </location>
</feature>
<accession>A0A8J4M6C6</accession>
<organism evidence="2">
    <name type="scientific">Acidicaldus sp</name>
    <dbReference type="NCBI Taxonomy" id="1872105"/>
    <lineage>
        <taxon>Bacteria</taxon>
        <taxon>Pseudomonadati</taxon>
        <taxon>Pseudomonadota</taxon>
        <taxon>Alphaproteobacteria</taxon>
        <taxon>Acetobacterales</taxon>
        <taxon>Acetobacteraceae</taxon>
        <taxon>Acidicaldus</taxon>
    </lineage>
</organism>
<keyword evidence="1" id="KW-0175">Coiled coil</keyword>
<dbReference type="InterPro" id="IPR007475">
    <property type="entry name" value="UbiK"/>
</dbReference>
<sequence>MESNRPRLFDDLAGVAGGAFSALVGLRDEAEAMVRAQVEAAIRRLDLVRHEEIAAVAEMAAKARAGQEEAEAKLAAALSRLAALEHRVAALETRPTPEAAPAD</sequence>
<proteinExistence type="predicted"/>
<gene>
    <name evidence="2" type="ORF">ENY07_08360</name>
</gene>
<evidence type="ECO:0000313" key="2">
    <source>
        <dbReference type="EMBL" id="HGC43214.1"/>
    </source>
</evidence>
<evidence type="ECO:0000256" key="1">
    <source>
        <dbReference type="SAM" id="Coils"/>
    </source>
</evidence>
<dbReference type="EMBL" id="DTQM01000166">
    <property type="protein sequence ID" value="HGC43214.1"/>
    <property type="molecule type" value="Genomic_DNA"/>
</dbReference>
<dbReference type="AlphaFoldDB" id="A0A8J4M6C6"/>
<dbReference type="Pfam" id="PF04380">
    <property type="entry name" value="BMFP"/>
    <property type="match status" value="1"/>
</dbReference>
<protein>
    <submittedName>
        <fullName evidence="2">Accessory factor UbiK family protein</fullName>
    </submittedName>
</protein>
<reference evidence="2" key="1">
    <citation type="journal article" date="2020" name="mSystems">
        <title>Genome- and Community-Level Interaction Insights into Carbon Utilization and Element Cycling Functions of Hydrothermarchaeota in Hydrothermal Sediment.</title>
        <authorList>
            <person name="Zhou Z."/>
            <person name="Liu Y."/>
            <person name="Xu W."/>
            <person name="Pan J."/>
            <person name="Luo Z.H."/>
            <person name="Li M."/>
        </authorList>
    </citation>
    <scope>NUCLEOTIDE SEQUENCE</scope>
    <source>
        <strain evidence="2">SpSt-997</strain>
    </source>
</reference>
<name>A0A8J4M6C6_9PROT</name>
<comment type="caution">
    <text evidence="2">The sequence shown here is derived from an EMBL/GenBank/DDBJ whole genome shotgun (WGS) entry which is preliminary data.</text>
</comment>